<feature type="transmembrane region" description="Helical" evidence="1">
    <location>
        <begin position="20"/>
        <end position="41"/>
    </location>
</feature>
<gene>
    <name evidence="2" type="ORF">K503DRAFT_361229</name>
</gene>
<organism evidence="2 3">
    <name type="scientific">Rhizopogon vinicolor AM-OR11-026</name>
    <dbReference type="NCBI Taxonomy" id="1314800"/>
    <lineage>
        <taxon>Eukaryota</taxon>
        <taxon>Fungi</taxon>
        <taxon>Dikarya</taxon>
        <taxon>Basidiomycota</taxon>
        <taxon>Agaricomycotina</taxon>
        <taxon>Agaricomycetes</taxon>
        <taxon>Agaricomycetidae</taxon>
        <taxon>Boletales</taxon>
        <taxon>Suillineae</taxon>
        <taxon>Rhizopogonaceae</taxon>
        <taxon>Rhizopogon</taxon>
    </lineage>
</organism>
<reference evidence="2 3" key="1">
    <citation type="submission" date="2016-06" db="EMBL/GenBank/DDBJ databases">
        <title>Comparative genomics of the ectomycorrhizal sister species Rhizopogon vinicolor and Rhizopogon vesiculosus (Basidiomycota: Boletales) reveals a divergence of the mating type B locus.</title>
        <authorList>
            <consortium name="DOE Joint Genome Institute"/>
            <person name="Mujic A.B."/>
            <person name="Kuo A."/>
            <person name="Tritt A."/>
            <person name="Lipzen A."/>
            <person name="Chen C."/>
            <person name="Johnson J."/>
            <person name="Sharma A."/>
            <person name="Barry K."/>
            <person name="Grigoriev I.V."/>
            <person name="Spatafora J.W."/>
        </authorList>
    </citation>
    <scope>NUCLEOTIDE SEQUENCE [LARGE SCALE GENOMIC DNA]</scope>
    <source>
        <strain evidence="2 3">AM-OR11-026</strain>
    </source>
</reference>
<dbReference type="InParanoid" id="A0A1B7NBU9"/>
<dbReference type="Proteomes" id="UP000092154">
    <property type="component" value="Unassembled WGS sequence"/>
</dbReference>
<keyword evidence="1" id="KW-1133">Transmembrane helix</keyword>
<dbReference type="OrthoDB" id="2905268at2759"/>
<protein>
    <recommendedName>
        <fullName evidence="4">Family A G protein-coupled receptor-like protein</fullName>
    </recommendedName>
</protein>
<keyword evidence="1" id="KW-0472">Membrane</keyword>
<dbReference type="AlphaFoldDB" id="A0A1B7NBU9"/>
<keyword evidence="3" id="KW-1185">Reference proteome</keyword>
<sequence>MPSSSPPALWLERSRLDGMLLGGVSYGIFLLLTVQSLIALTRRPPRGGKIADHRLALAFYVVITFILGTISFAANARFTEMIWIDLRDVPGGPSELIENEMDYRINILALSSGHVQEWFMQGLLLHRCFVVWDWARYVMIPMITLYIAMIALSIVIQVEASAGIAFYNISPELAYLCIQVGLTVLYTVLVAHRLLAMRRKMKGALAQYDSGTYDTIVIMVAESAVAYSIFAITFIVAFALHYNGVTTLCFLSIGQLQGIAQLFIIIRVATGRAVTHEWSTRVGGPTPIAFSGTVSDATKESNDERMARAEQDIHAYSASEKAAEANIV</sequence>
<evidence type="ECO:0000256" key="1">
    <source>
        <dbReference type="SAM" id="Phobius"/>
    </source>
</evidence>
<proteinExistence type="predicted"/>
<keyword evidence="1" id="KW-0812">Transmembrane</keyword>
<feature type="transmembrane region" description="Helical" evidence="1">
    <location>
        <begin position="53"/>
        <end position="74"/>
    </location>
</feature>
<feature type="transmembrane region" description="Helical" evidence="1">
    <location>
        <begin position="142"/>
        <end position="167"/>
    </location>
</feature>
<accession>A0A1B7NBU9</accession>
<name>A0A1B7NBU9_9AGAM</name>
<feature type="transmembrane region" description="Helical" evidence="1">
    <location>
        <begin position="216"/>
        <end position="239"/>
    </location>
</feature>
<feature type="transmembrane region" description="Helical" evidence="1">
    <location>
        <begin position="173"/>
        <end position="195"/>
    </location>
</feature>
<dbReference type="EMBL" id="KV448158">
    <property type="protein sequence ID" value="OAX42360.1"/>
    <property type="molecule type" value="Genomic_DNA"/>
</dbReference>
<evidence type="ECO:0000313" key="2">
    <source>
        <dbReference type="EMBL" id="OAX42360.1"/>
    </source>
</evidence>
<feature type="transmembrane region" description="Helical" evidence="1">
    <location>
        <begin position="245"/>
        <end position="266"/>
    </location>
</feature>
<evidence type="ECO:0000313" key="3">
    <source>
        <dbReference type="Proteomes" id="UP000092154"/>
    </source>
</evidence>
<evidence type="ECO:0008006" key="4">
    <source>
        <dbReference type="Google" id="ProtNLM"/>
    </source>
</evidence>